<gene>
    <name evidence="1" type="ORF">DPEC_G00256970</name>
</gene>
<dbReference type="Proteomes" id="UP001157502">
    <property type="component" value="Chromosome 23"/>
</dbReference>
<organism evidence="1 2">
    <name type="scientific">Dallia pectoralis</name>
    <name type="common">Alaska blackfish</name>
    <dbReference type="NCBI Taxonomy" id="75939"/>
    <lineage>
        <taxon>Eukaryota</taxon>
        <taxon>Metazoa</taxon>
        <taxon>Chordata</taxon>
        <taxon>Craniata</taxon>
        <taxon>Vertebrata</taxon>
        <taxon>Euteleostomi</taxon>
        <taxon>Actinopterygii</taxon>
        <taxon>Neopterygii</taxon>
        <taxon>Teleostei</taxon>
        <taxon>Protacanthopterygii</taxon>
        <taxon>Esociformes</taxon>
        <taxon>Umbridae</taxon>
        <taxon>Dallia</taxon>
    </lineage>
</organism>
<dbReference type="EMBL" id="CM055750">
    <property type="protein sequence ID" value="KAJ7993660.1"/>
    <property type="molecule type" value="Genomic_DNA"/>
</dbReference>
<proteinExistence type="predicted"/>
<comment type="caution">
    <text evidence="1">The sequence shown here is derived from an EMBL/GenBank/DDBJ whole genome shotgun (WGS) entry which is preliminary data.</text>
</comment>
<reference evidence="1" key="1">
    <citation type="submission" date="2021-05" db="EMBL/GenBank/DDBJ databases">
        <authorList>
            <person name="Pan Q."/>
            <person name="Jouanno E."/>
            <person name="Zahm M."/>
            <person name="Klopp C."/>
            <person name="Cabau C."/>
            <person name="Louis A."/>
            <person name="Berthelot C."/>
            <person name="Parey E."/>
            <person name="Roest Crollius H."/>
            <person name="Montfort J."/>
            <person name="Robinson-Rechavi M."/>
            <person name="Bouchez O."/>
            <person name="Lampietro C."/>
            <person name="Lopez Roques C."/>
            <person name="Donnadieu C."/>
            <person name="Postlethwait J."/>
            <person name="Bobe J."/>
            <person name="Dillon D."/>
            <person name="Chandos A."/>
            <person name="von Hippel F."/>
            <person name="Guiguen Y."/>
        </authorList>
    </citation>
    <scope>NUCLEOTIDE SEQUENCE</scope>
    <source>
        <strain evidence="1">YG-Jan2019</strain>
    </source>
</reference>
<keyword evidence="2" id="KW-1185">Reference proteome</keyword>
<sequence length="91" mass="9979">MGVLFLQEQGFFPVASQIKLRHYGTRAGRHNATPEGSCLAKERTLRMIGGACLWGLRRKQPLYKGGAGLLVGPEFGLDSRQTEEVETDCTA</sequence>
<evidence type="ECO:0000313" key="1">
    <source>
        <dbReference type="EMBL" id="KAJ7993660.1"/>
    </source>
</evidence>
<name>A0ACC2FR17_DALPE</name>
<protein>
    <submittedName>
        <fullName evidence="1">Uncharacterized protein</fullName>
    </submittedName>
</protein>
<accession>A0ACC2FR17</accession>
<evidence type="ECO:0000313" key="2">
    <source>
        <dbReference type="Proteomes" id="UP001157502"/>
    </source>
</evidence>